<dbReference type="Pfam" id="PF01068">
    <property type="entry name" value="DNA_ligase_A_M"/>
    <property type="match status" value="1"/>
</dbReference>
<evidence type="ECO:0000313" key="4">
    <source>
        <dbReference type="EMBL" id="SYX84585.1"/>
    </source>
</evidence>
<dbReference type="SUPFAM" id="SSF56091">
    <property type="entry name" value="DNA ligase/mRNA capping enzyme, catalytic domain"/>
    <property type="match status" value="1"/>
</dbReference>
<dbReference type="InterPro" id="IPR050191">
    <property type="entry name" value="ATP-dep_DNA_ligase"/>
</dbReference>
<evidence type="ECO:0000256" key="2">
    <source>
        <dbReference type="ARBA" id="ARBA00022598"/>
    </source>
</evidence>
<dbReference type="Proteomes" id="UP000304148">
    <property type="component" value="Chromosome"/>
</dbReference>
<sequence>MFISPMLLEKRDTAFNNADYIFEPKFDGHRLIYSCTNGVTRLYTRHNNECTKQYPELLASGIEDETILDGEVVVFDPATGSVDFEAVMTRFQAGRADSIKRLTEQLPVTFVVFDILKYRGKDLRGLPLYKRKEVLASITFNNNRIIKTPFIEGSGVALFEDICSKNMEGIVCKLKDSLYVSRRSDAWLKVINWTYTDVWITGYRKEEFGWLAAVDGGNGKFRPVGIIELGVKPIHKKAFYGVRDSIISGEDKNNVYLQPALRAKVKTRNWTKAGLLRSPVFVDFAI</sequence>
<keyword evidence="2 4" id="KW-0436">Ligase</keyword>
<dbReference type="GO" id="GO:0006310">
    <property type="term" value="P:DNA recombination"/>
    <property type="evidence" value="ECO:0007669"/>
    <property type="project" value="InterPro"/>
</dbReference>
<comment type="similarity">
    <text evidence="1">Belongs to the ATP-dependent DNA ligase family.</text>
</comment>
<evidence type="ECO:0000313" key="5">
    <source>
        <dbReference type="Proteomes" id="UP000304148"/>
    </source>
</evidence>
<name>A0A383RBU4_PAEAL</name>
<dbReference type="NCBIfam" id="NF005796">
    <property type="entry name" value="PRK07636.1"/>
    <property type="match status" value="1"/>
</dbReference>
<dbReference type="EMBL" id="LS992241">
    <property type="protein sequence ID" value="SYX84585.1"/>
    <property type="molecule type" value="Genomic_DNA"/>
</dbReference>
<gene>
    <name evidence="4" type="primary">ligB</name>
    <name evidence="4" type="ORF">PBLR_13007</name>
</gene>
<dbReference type="GO" id="GO:0005524">
    <property type="term" value="F:ATP binding"/>
    <property type="evidence" value="ECO:0007669"/>
    <property type="project" value="InterPro"/>
</dbReference>
<dbReference type="CDD" id="cd07906">
    <property type="entry name" value="Adenylation_DNA_ligase_LigD_LigC"/>
    <property type="match status" value="1"/>
</dbReference>
<dbReference type="GO" id="GO:0006281">
    <property type="term" value="P:DNA repair"/>
    <property type="evidence" value="ECO:0007669"/>
    <property type="project" value="InterPro"/>
</dbReference>
<dbReference type="RefSeq" id="WP_138186464.1">
    <property type="nucleotide sequence ID" value="NZ_LS992241.1"/>
</dbReference>
<dbReference type="AlphaFoldDB" id="A0A383RBU4"/>
<feature type="domain" description="ATP-dependent DNA ligase family profile" evidence="3">
    <location>
        <begin position="14"/>
        <end position="190"/>
    </location>
</feature>
<organism evidence="4 5">
    <name type="scientific">Paenibacillus alvei</name>
    <name type="common">Bacillus alvei</name>
    <dbReference type="NCBI Taxonomy" id="44250"/>
    <lineage>
        <taxon>Bacteria</taxon>
        <taxon>Bacillati</taxon>
        <taxon>Bacillota</taxon>
        <taxon>Bacilli</taxon>
        <taxon>Bacillales</taxon>
        <taxon>Paenibacillaceae</taxon>
        <taxon>Paenibacillus</taxon>
    </lineage>
</organism>
<dbReference type="Gene3D" id="3.30.1490.70">
    <property type="match status" value="1"/>
</dbReference>
<protein>
    <submittedName>
        <fullName evidence="4">Phage DNA ligase-like protein LigB</fullName>
    </submittedName>
</protein>
<reference evidence="5" key="1">
    <citation type="submission" date="2018-08" db="EMBL/GenBank/DDBJ databases">
        <authorList>
            <person name="Chevrot R."/>
        </authorList>
    </citation>
    <scope>NUCLEOTIDE SEQUENCE [LARGE SCALE GENOMIC DNA]</scope>
</reference>
<proteinExistence type="inferred from homology"/>
<dbReference type="InterPro" id="IPR012310">
    <property type="entry name" value="DNA_ligase_ATP-dep_cent"/>
</dbReference>
<dbReference type="PANTHER" id="PTHR45674">
    <property type="entry name" value="DNA LIGASE 1/3 FAMILY MEMBER"/>
    <property type="match status" value="1"/>
</dbReference>
<dbReference type="Gene3D" id="3.30.470.30">
    <property type="entry name" value="DNA ligase/mRNA capping enzyme"/>
    <property type="match status" value="1"/>
</dbReference>
<evidence type="ECO:0000256" key="1">
    <source>
        <dbReference type="ARBA" id="ARBA00007572"/>
    </source>
</evidence>
<dbReference type="GO" id="GO:0003910">
    <property type="term" value="F:DNA ligase (ATP) activity"/>
    <property type="evidence" value="ECO:0007669"/>
    <property type="project" value="InterPro"/>
</dbReference>
<evidence type="ECO:0000259" key="3">
    <source>
        <dbReference type="Pfam" id="PF01068"/>
    </source>
</evidence>
<accession>A0A383RBU4</accession>
<dbReference type="PANTHER" id="PTHR45674:SF4">
    <property type="entry name" value="DNA LIGASE 1"/>
    <property type="match status" value="1"/>
</dbReference>